<gene>
    <name evidence="7" type="ORF">KDK_25270</name>
</gene>
<feature type="transmembrane region" description="Helical" evidence="5">
    <location>
        <begin position="239"/>
        <end position="261"/>
    </location>
</feature>
<dbReference type="GO" id="GO:0140359">
    <property type="term" value="F:ABC-type transporter activity"/>
    <property type="evidence" value="ECO:0007669"/>
    <property type="project" value="InterPro"/>
</dbReference>
<evidence type="ECO:0000256" key="1">
    <source>
        <dbReference type="ARBA" id="ARBA00004141"/>
    </source>
</evidence>
<accession>A0A402AHZ5</accession>
<dbReference type="Pfam" id="PF12698">
    <property type="entry name" value="ABC2_membrane_3"/>
    <property type="match status" value="1"/>
</dbReference>
<keyword evidence="3 5" id="KW-1133">Transmembrane helix</keyword>
<dbReference type="InterPro" id="IPR051784">
    <property type="entry name" value="Nod_factor_ABC_transporter"/>
</dbReference>
<feature type="transmembrane region" description="Helical" evidence="5">
    <location>
        <begin position="112"/>
        <end position="136"/>
    </location>
</feature>
<name>A0A402AHZ5_9CHLR</name>
<feature type="domain" description="ABC-2 type transporter transmembrane" evidence="6">
    <location>
        <begin position="70"/>
        <end position="257"/>
    </location>
</feature>
<dbReference type="PANTHER" id="PTHR43229">
    <property type="entry name" value="NODULATION PROTEIN J"/>
    <property type="match status" value="1"/>
</dbReference>
<dbReference type="PIRSF" id="PIRSF006648">
    <property type="entry name" value="DrrB"/>
    <property type="match status" value="1"/>
</dbReference>
<keyword evidence="4 5" id="KW-0472">Membrane</keyword>
<feature type="transmembrane region" description="Helical" evidence="5">
    <location>
        <begin position="74"/>
        <end position="92"/>
    </location>
</feature>
<keyword evidence="8" id="KW-1185">Reference proteome</keyword>
<feature type="transmembrane region" description="Helical" evidence="5">
    <location>
        <begin position="43"/>
        <end position="62"/>
    </location>
</feature>
<dbReference type="PANTHER" id="PTHR43229:SF2">
    <property type="entry name" value="NODULATION PROTEIN J"/>
    <property type="match status" value="1"/>
</dbReference>
<dbReference type="EMBL" id="BIFS01000001">
    <property type="protein sequence ID" value="GCE18727.1"/>
    <property type="molecule type" value="Genomic_DNA"/>
</dbReference>
<dbReference type="Proteomes" id="UP000287188">
    <property type="component" value="Unassembled WGS sequence"/>
</dbReference>
<organism evidence="7 8">
    <name type="scientific">Dictyobacter kobayashii</name>
    <dbReference type="NCBI Taxonomy" id="2014872"/>
    <lineage>
        <taxon>Bacteria</taxon>
        <taxon>Bacillati</taxon>
        <taxon>Chloroflexota</taxon>
        <taxon>Ktedonobacteria</taxon>
        <taxon>Ktedonobacterales</taxon>
        <taxon>Dictyobacteraceae</taxon>
        <taxon>Dictyobacter</taxon>
    </lineage>
</organism>
<protein>
    <submittedName>
        <fullName evidence="7">ABC transporter</fullName>
    </submittedName>
</protein>
<evidence type="ECO:0000256" key="2">
    <source>
        <dbReference type="ARBA" id="ARBA00022692"/>
    </source>
</evidence>
<sequence>MTTSSSTPTIETSRVNNTKQNRAHPWGYFFYCEFLKILRNPPAVVFGIGFPTLFFLIFANAFDAKYAPSMLAQYAAYGAFVVSFQTFSIAIASERSQGWNKLLRTTSMSATLYLGSKFLVIILTGIISLLTLFAVATITGRVHMDISVWARLFGFMLIGMVPFSLLGIFLGFVGSTNLAQTVSTVLSLILAFASGLFVPLQFLPTFVTTIAPYVPTYHLGQLAWYAVNASWSMDSHPYWFHLLILGAFAIVFLILAGWAYIRDENKNFA</sequence>
<evidence type="ECO:0000256" key="3">
    <source>
        <dbReference type="ARBA" id="ARBA00022989"/>
    </source>
</evidence>
<evidence type="ECO:0000313" key="8">
    <source>
        <dbReference type="Proteomes" id="UP000287188"/>
    </source>
</evidence>
<dbReference type="InterPro" id="IPR000412">
    <property type="entry name" value="ABC_2_transport"/>
</dbReference>
<evidence type="ECO:0000259" key="6">
    <source>
        <dbReference type="Pfam" id="PF12698"/>
    </source>
</evidence>
<feature type="transmembrane region" description="Helical" evidence="5">
    <location>
        <begin position="148"/>
        <end position="172"/>
    </location>
</feature>
<evidence type="ECO:0000313" key="7">
    <source>
        <dbReference type="EMBL" id="GCE18727.1"/>
    </source>
</evidence>
<evidence type="ECO:0000256" key="4">
    <source>
        <dbReference type="ARBA" id="ARBA00023136"/>
    </source>
</evidence>
<dbReference type="OrthoDB" id="9786643at2"/>
<keyword evidence="2 5" id="KW-0812">Transmembrane</keyword>
<dbReference type="GO" id="GO:0043190">
    <property type="term" value="C:ATP-binding cassette (ABC) transporter complex"/>
    <property type="evidence" value="ECO:0007669"/>
    <property type="project" value="InterPro"/>
</dbReference>
<comment type="caution">
    <text evidence="7">The sequence shown here is derived from an EMBL/GenBank/DDBJ whole genome shotgun (WGS) entry which is preliminary data.</text>
</comment>
<reference evidence="8" key="1">
    <citation type="submission" date="2018-12" db="EMBL/GenBank/DDBJ databases">
        <title>Tengunoibacter tsumagoiensis gen. nov., sp. nov., Dictyobacter kobayashii sp. nov., D. alpinus sp. nov., and D. joshuensis sp. nov. and description of Dictyobacteraceae fam. nov. within the order Ktedonobacterales isolated from Tengu-no-mugimeshi.</title>
        <authorList>
            <person name="Wang C.M."/>
            <person name="Zheng Y."/>
            <person name="Sakai Y."/>
            <person name="Toyoda A."/>
            <person name="Minakuchi Y."/>
            <person name="Abe K."/>
            <person name="Yokota A."/>
            <person name="Yabe S."/>
        </authorList>
    </citation>
    <scope>NUCLEOTIDE SEQUENCE [LARGE SCALE GENOMIC DNA]</scope>
    <source>
        <strain evidence="8">Uno11</strain>
    </source>
</reference>
<dbReference type="InterPro" id="IPR013525">
    <property type="entry name" value="ABC2_TM"/>
</dbReference>
<evidence type="ECO:0000256" key="5">
    <source>
        <dbReference type="SAM" id="Phobius"/>
    </source>
</evidence>
<comment type="subcellular location">
    <subcellularLocation>
        <location evidence="1">Membrane</location>
        <topology evidence="1">Multi-pass membrane protein</topology>
    </subcellularLocation>
</comment>
<proteinExistence type="predicted"/>
<dbReference type="RefSeq" id="WP_126550247.1">
    <property type="nucleotide sequence ID" value="NZ_BIFS01000001.1"/>
</dbReference>
<feature type="transmembrane region" description="Helical" evidence="5">
    <location>
        <begin position="178"/>
        <end position="198"/>
    </location>
</feature>
<dbReference type="AlphaFoldDB" id="A0A402AHZ5"/>